<feature type="transmembrane region" description="Helical" evidence="18">
    <location>
        <begin position="194"/>
        <end position="218"/>
    </location>
</feature>
<comment type="function">
    <text evidence="18">Catalyzes the third of the four reactions of the long-chain fatty acids elongation cycle. This endoplasmic reticulum-bound enzymatic process, allows the addition of two carbons to the chain of long- and very long-chain fatty acids/VLCFAs per cycle. This enzyme catalyzes the dehydration of the 3-hydroxyacyl-CoA intermediate into trans-2,3-enoyl-CoA, within each cycle of fatty acid elongation. Thereby, it participates to the production of VLCFAs of different chain lengths that are involved in multiple biological processes as precursors of membrane lipids and lipid mediators.</text>
</comment>
<evidence type="ECO:0000256" key="18">
    <source>
        <dbReference type="RuleBase" id="RU363109"/>
    </source>
</evidence>
<sequence>MSPTLTPPVLWAQRHDSVSLKVDLKEVSEHEVECKGKTIVFKGYGYGAQGQNRYEFSLELLEAVETPAASVRVTQREVAITLRKATPAWWGRLTSAERRPNFLMPDFDRWMDESDAEEELRLEEMKNIGKVTVESRVRKHPLSTLHRGYLFMYNLVQLLGFAYVLVSLSVPLLLGHEFWGSALKDAHKVLRFCQVLAVLEVVHPLAGLVSAALVPTALQVLGRGFMLFVVIGMHERLSATNTAFAVYYLWSAIEVFRYPYYMLGSVGVEWRLLTWIRYSLWIPLYPLGALAEAACVLSAIPLFEASQALSVRLPNVLNSSVHFPYVLYAYLVILAVGVCINFRHMYKQRSKRFGVRKRKRA</sequence>
<evidence type="ECO:0000256" key="2">
    <source>
        <dbReference type="ARBA" id="ARBA00005194"/>
    </source>
</evidence>
<keyword evidence="7 18" id="KW-0256">Endoplasmic reticulum</keyword>
<feature type="transmembrane region" description="Helical" evidence="18">
    <location>
        <begin position="323"/>
        <end position="342"/>
    </location>
</feature>
<gene>
    <name evidence="21" type="primary">HACD3</name>
</gene>
<keyword evidence="6 18" id="KW-0812">Transmembrane</keyword>
<dbReference type="PANTHER" id="PTHR11035">
    <property type="entry name" value="VERY-LONG-CHAIN (3R)-3-HYDROXYACYL-COA DEHYDRATASE"/>
    <property type="match status" value="1"/>
</dbReference>
<feature type="transmembrane region" description="Helical" evidence="18">
    <location>
        <begin position="280"/>
        <end position="303"/>
    </location>
</feature>
<evidence type="ECO:0000256" key="17">
    <source>
        <dbReference type="ARBA" id="ARBA00025733"/>
    </source>
</evidence>
<dbReference type="GeneID" id="116954985"/>
<evidence type="ECO:0000256" key="1">
    <source>
        <dbReference type="ARBA" id="ARBA00004477"/>
    </source>
</evidence>
<feature type="domain" description="CS" evidence="19">
    <location>
        <begin position="4"/>
        <end position="94"/>
    </location>
</feature>
<dbReference type="GO" id="GO:0030148">
    <property type="term" value="P:sphingolipid biosynthetic process"/>
    <property type="evidence" value="ECO:0007669"/>
    <property type="project" value="TreeGrafter"/>
</dbReference>
<evidence type="ECO:0000256" key="15">
    <source>
        <dbReference type="ARBA" id="ARBA00023688"/>
    </source>
</evidence>
<dbReference type="FunFam" id="2.60.40.790:FF:000013">
    <property type="entry name" value="Very-long-chain (3R)-3-hydroxyacyl-CoA dehydratase"/>
    <property type="match status" value="1"/>
</dbReference>
<reference evidence="21" key="1">
    <citation type="submission" date="2025-08" db="UniProtKB">
        <authorList>
            <consortium name="RefSeq"/>
        </authorList>
    </citation>
    <scope>IDENTIFICATION</scope>
    <source>
        <tissue evidence="21">Sperm</tissue>
    </source>
</reference>
<comment type="pathway">
    <text evidence="2 18">Lipid metabolism; fatty acid biosynthesis.</text>
</comment>
<comment type="catalytic activity">
    <reaction evidence="16">
        <text>a very-long-chain (3R)-3-hydroxyacyl-CoA = a very-long-chain (2E)-enoyl-CoA + H2O</text>
        <dbReference type="Rhea" id="RHEA:45812"/>
        <dbReference type="ChEBI" id="CHEBI:15377"/>
        <dbReference type="ChEBI" id="CHEBI:83728"/>
        <dbReference type="ChEBI" id="CHEBI:85440"/>
        <dbReference type="EC" id="4.2.1.134"/>
    </reaction>
    <physiologicalReaction direction="left-to-right" evidence="16">
        <dbReference type="Rhea" id="RHEA:45813"/>
    </physiologicalReaction>
</comment>
<feature type="transmembrane region" description="Helical" evidence="18">
    <location>
        <begin position="256"/>
        <end position="273"/>
    </location>
</feature>
<evidence type="ECO:0000256" key="8">
    <source>
        <dbReference type="ARBA" id="ARBA00022832"/>
    </source>
</evidence>
<dbReference type="CTD" id="51495"/>
<dbReference type="Gene3D" id="2.60.40.790">
    <property type="match status" value="1"/>
</dbReference>
<evidence type="ECO:0000256" key="7">
    <source>
        <dbReference type="ARBA" id="ARBA00022824"/>
    </source>
</evidence>
<keyword evidence="14 18" id="KW-0456">Lyase</keyword>
<evidence type="ECO:0000256" key="4">
    <source>
        <dbReference type="ARBA" id="ARBA00013122"/>
    </source>
</evidence>
<keyword evidence="11 18" id="KW-0443">Lipid metabolism</keyword>
<keyword evidence="10" id="KW-0175">Coiled coil</keyword>
<evidence type="ECO:0000256" key="6">
    <source>
        <dbReference type="ARBA" id="ARBA00022692"/>
    </source>
</evidence>
<dbReference type="GO" id="GO:0102158">
    <property type="term" value="F:very-long-chain (3R)-3-hydroxyacyl-CoA dehydratase activity"/>
    <property type="evidence" value="ECO:0007669"/>
    <property type="project" value="UniProtKB-EC"/>
</dbReference>
<feature type="transmembrane region" description="Helical" evidence="18">
    <location>
        <begin position="148"/>
        <end position="174"/>
    </location>
</feature>
<dbReference type="RefSeq" id="XP_032831781.1">
    <property type="nucleotide sequence ID" value="XM_032975890.1"/>
</dbReference>
<keyword evidence="12 18" id="KW-0472">Membrane</keyword>
<dbReference type="InterPro" id="IPR007482">
    <property type="entry name" value="Tyr_Pase-like_PTPLA"/>
</dbReference>
<evidence type="ECO:0000259" key="19">
    <source>
        <dbReference type="PROSITE" id="PS51203"/>
    </source>
</evidence>
<dbReference type="InterPro" id="IPR007052">
    <property type="entry name" value="CS_dom"/>
</dbReference>
<dbReference type="SUPFAM" id="SSF49764">
    <property type="entry name" value="HSP20-like chaperones"/>
    <property type="match status" value="1"/>
</dbReference>
<dbReference type="Proteomes" id="UP001318040">
    <property type="component" value="Chromosome 57"/>
</dbReference>
<keyword evidence="13 18" id="KW-0275">Fatty acid biosynthesis</keyword>
<evidence type="ECO:0000256" key="14">
    <source>
        <dbReference type="ARBA" id="ARBA00023239"/>
    </source>
</evidence>
<keyword evidence="20" id="KW-1185">Reference proteome</keyword>
<dbReference type="GO" id="GO:0005789">
    <property type="term" value="C:endoplasmic reticulum membrane"/>
    <property type="evidence" value="ECO:0007669"/>
    <property type="project" value="UniProtKB-SubCell"/>
</dbReference>
<protein>
    <recommendedName>
        <fullName evidence="4 18">Very-long-chain (3R)-3-hydroxyacyl-CoA dehydratase</fullName>
        <ecNumber evidence="4 18">4.2.1.134</ecNumber>
    </recommendedName>
</protein>
<comment type="subcellular location">
    <subcellularLocation>
        <location evidence="1 18">Endoplasmic reticulum membrane</location>
        <topology evidence="1 18">Multi-pass membrane protein</topology>
    </subcellularLocation>
</comment>
<dbReference type="AlphaFoldDB" id="A0AAJ7UAP8"/>
<dbReference type="GO" id="GO:0042761">
    <property type="term" value="P:very long-chain fatty acid biosynthetic process"/>
    <property type="evidence" value="ECO:0007669"/>
    <property type="project" value="TreeGrafter"/>
</dbReference>
<evidence type="ECO:0000256" key="12">
    <source>
        <dbReference type="ARBA" id="ARBA00023136"/>
    </source>
</evidence>
<keyword evidence="9 18" id="KW-1133">Transmembrane helix</keyword>
<dbReference type="InterPro" id="IPR008978">
    <property type="entry name" value="HSP20-like_chaperone"/>
</dbReference>
<organism evidence="20 21">
    <name type="scientific">Petromyzon marinus</name>
    <name type="common">Sea lamprey</name>
    <dbReference type="NCBI Taxonomy" id="7757"/>
    <lineage>
        <taxon>Eukaryota</taxon>
        <taxon>Metazoa</taxon>
        <taxon>Chordata</taxon>
        <taxon>Craniata</taxon>
        <taxon>Vertebrata</taxon>
        <taxon>Cyclostomata</taxon>
        <taxon>Hyperoartia</taxon>
        <taxon>Petromyzontiformes</taxon>
        <taxon>Petromyzontidae</taxon>
        <taxon>Petromyzon</taxon>
    </lineage>
</organism>
<comment type="similarity">
    <text evidence="17">Belongs to the p23/wos2 family.</text>
</comment>
<evidence type="ECO:0000313" key="20">
    <source>
        <dbReference type="Proteomes" id="UP001318040"/>
    </source>
</evidence>
<evidence type="ECO:0000256" key="5">
    <source>
        <dbReference type="ARBA" id="ARBA00022516"/>
    </source>
</evidence>
<dbReference type="Pfam" id="PF04969">
    <property type="entry name" value="CS"/>
    <property type="match status" value="1"/>
</dbReference>
<keyword evidence="8 18" id="KW-0276">Fatty acid metabolism</keyword>
<dbReference type="EC" id="4.2.1.134" evidence="4 18"/>
<evidence type="ECO:0000256" key="3">
    <source>
        <dbReference type="ARBA" id="ARBA00007811"/>
    </source>
</evidence>
<evidence type="ECO:0000313" key="21">
    <source>
        <dbReference type="RefSeq" id="XP_032831781.1"/>
    </source>
</evidence>
<evidence type="ECO:0000256" key="10">
    <source>
        <dbReference type="ARBA" id="ARBA00023054"/>
    </source>
</evidence>
<accession>A0AAJ7UAP8</accession>
<dbReference type="Pfam" id="PF04387">
    <property type="entry name" value="PTPLA"/>
    <property type="match status" value="1"/>
</dbReference>
<comment type="similarity">
    <text evidence="3 18">Belongs to the very long-chain fatty acids dehydratase HACD family.</text>
</comment>
<dbReference type="GO" id="GO:0030497">
    <property type="term" value="P:fatty acid elongation"/>
    <property type="evidence" value="ECO:0007669"/>
    <property type="project" value="TreeGrafter"/>
</dbReference>
<evidence type="ECO:0000256" key="16">
    <source>
        <dbReference type="ARBA" id="ARBA00023727"/>
    </source>
</evidence>
<evidence type="ECO:0000256" key="9">
    <source>
        <dbReference type="ARBA" id="ARBA00022989"/>
    </source>
</evidence>
<name>A0AAJ7UAP8_PETMA</name>
<dbReference type="KEGG" id="pmrn:116954985"/>
<dbReference type="PANTHER" id="PTHR11035:SF20">
    <property type="entry name" value="VERY-LONG-CHAIN (3R)-3-HYDROXYACYL-COA DEHYDRATASE 3"/>
    <property type="match status" value="1"/>
</dbReference>
<keyword evidence="5 18" id="KW-0444">Lipid biosynthesis</keyword>
<comment type="catalytic activity">
    <reaction evidence="15">
        <text>(3R)-hydroxyhexadecanoyl-CoA = (2E)-hexadecenoyl-CoA + H2O</text>
        <dbReference type="Rhea" id="RHEA:39159"/>
        <dbReference type="ChEBI" id="CHEBI:15377"/>
        <dbReference type="ChEBI" id="CHEBI:61526"/>
        <dbReference type="ChEBI" id="CHEBI:74278"/>
    </reaction>
    <physiologicalReaction direction="left-to-right" evidence="15">
        <dbReference type="Rhea" id="RHEA:39160"/>
    </physiologicalReaction>
</comment>
<proteinExistence type="inferred from homology"/>
<dbReference type="CDD" id="cd06465">
    <property type="entry name" value="p23_hB-ind1_like"/>
    <property type="match status" value="1"/>
</dbReference>
<evidence type="ECO:0000256" key="13">
    <source>
        <dbReference type="ARBA" id="ARBA00023160"/>
    </source>
</evidence>
<evidence type="ECO:0000256" key="11">
    <source>
        <dbReference type="ARBA" id="ARBA00023098"/>
    </source>
</evidence>
<dbReference type="PROSITE" id="PS51203">
    <property type="entry name" value="CS"/>
    <property type="match status" value="1"/>
</dbReference>